<evidence type="ECO:0000313" key="3">
    <source>
        <dbReference type="Proteomes" id="UP000486534"/>
    </source>
</evidence>
<dbReference type="Pfam" id="PF18624">
    <property type="entry name" value="CdiI_4"/>
    <property type="match status" value="1"/>
</dbReference>
<proteinExistence type="predicted"/>
<dbReference type="NCBIfam" id="NF033826">
    <property type="entry name" value="immun_CdiI"/>
    <property type="match status" value="1"/>
</dbReference>
<organism evidence="2 3">
    <name type="scientific">Pseudomonas piscis</name>
    <dbReference type="NCBI Taxonomy" id="2614538"/>
    <lineage>
        <taxon>Bacteria</taxon>
        <taxon>Pseudomonadati</taxon>
        <taxon>Pseudomonadota</taxon>
        <taxon>Gammaproteobacteria</taxon>
        <taxon>Pseudomonadales</taxon>
        <taxon>Pseudomonadaceae</taxon>
        <taxon>Pseudomonas</taxon>
    </lineage>
</organism>
<dbReference type="AlphaFoldDB" id="A0A7X1U6C7"/>
<dbReference type="InterPro" id="IPR041256">
    <property type="entry name" value="CdiI_4"/>
</dbReference>
<name>A0A7X1U6C7_9PSED</name>
<comment type="caution">
    <text evidence="2">The sequence shown here is derived from an EMBL/GenBank/DDBJ whole genome shotgun (WGS) entry which is preliminary data.</text>
</comment>
<dbReference type="RefSeq" id="WP_152899185.1">
    <property type="nucleotide sequence ID" value="NZ_WHUV01000004.1"/>
</dbReference>
<reference evidence="2 3" key="1">
    <citation type="submission" date="2019-10" db="EMBL/GenBank/DDBJ databases">
        <title>Pseudomonas dajingensis sp. nov., isolated from the profound head ulcers of farmed Murray cod (Maccullochella peelii peelii).</title>
        <authorList>
            <person name="Liu Y."/>
        </authorList>
    </citation>
    <scope>NUCLEOTIDE SEQUENCE [LARGE SCALE GENOMIC DNA]</scope>
    <source>
        <strain evidence="2 3">MC042</strain>
    </source>
</reference>
<evidence type="ECO:0000313" key="2">
    <source>
        <dbReference type="EMBL" id="MQA56025.1"/>
    </source>
</evidence>
<evidence type="ECO:0000259" key="1">
    <source>
        <dbReference type="Pfam" id="PF18624"/>
    </source>
</evidence>
<dbReference type="Proteomes" id="UP000486534">
    <property type="component" value="Unassembled WGS sequence"/>
</dbReference>
<protein>
    <submittedName>
        <fullName evidence="2">Ribonuclease toxin immunity protein CdiI</fullName>
    </submittedName>
</protein>
<dbReference type="CDD" id="cd20688">
    <property type="entry name" value="CdiI_Ecoli_Nm-like"/>
    <property type="match status" value="1"/>
</dbReference>
<accession>A0A7X1U6C7</accession>
<sequence>MGSFDGVQFVIGYPPAEGDVVIVSEGICYRYVRLACERYLKFHPEDTDKVNELLLGLPA</sequence>
<feature type="domain" description="CDI immunity protein" evidence="1">
    <location>
        <begin position="4"/>
        <end position="54"/>
    </location>
</feature>
<dbReference type="EMBL" id="WHUV01000004">
    <property type="protein sequence ID" value="MQA56025.1"/>
    <property type="molecule type" value="Genomic_DNA"/>
</dbReference>
<gene>
    <name evidence="2" type="primary">cdiI</name>
    <name evidence="2" type="ORF">GDH07_22140</name>
</gene>